<organism evidence="1 2">
    <name type="scientific">Mythimna loreyi</name>
    <dbReference type="NCBI Taxonomy" id="667449"/>
    <lineage>
        <taxon>Eukaryota</taxon>
        <taxon>Metazoa</taxon>
        <taxon>Ecdysozoa</taxon>
        <taxon>Arthropoda</taxon>
        <taxon>Hexapoda</taxon>
        <taxon>Insecta</taxon>
        <taxon>Pterygota</taxon>
        <taxon>Neoptera</taxon>
        <taxon>Endopterygota</taxon>
        <taxon>Lepidoptera</taxon>
        <taxon>Glossata</taxon>
        <taxon>Ditrysia</taxon>
        <taxon>Noctuoidea</taxon>
        <taxon>Noctuidae</taxon>
        <taxon>Noctuinae</taxon>
        <taxon>Hadenini</taxon>
        <taxon>Mythimna</taxon>
    </lineage>
</organism>
<dbReference type="EMBL" id="CM056793">
    <property type="protein sequence ID" value="KAJ8715151.1"/>
    <property type="molecule type" value="Genomic_DNA"/>
</dbReference>
<comment type="caution">
    <text evidence="1">The sequence shown here is derived from an EMBL/GenBank/DDBJ whole genome shotgun (WGS) entry which is preliminary data.</text>
</comment>
<gene>
    <name evidence="1" type="ORF">PYW08_005132</name>
</gene>
<protein>
    <submittedName>
        <fullName evidence="1">Uncharacterized protein</fullName>
    </submittedName>
</protein>
<evidence type="ECO:0000313" key="1">
    <source>
        <dbReference type="EMBL" id="KAJ8715151.1"/>
    </source>
</evidence>
<evidence type="ECO:0000313" key="2">
    <source>
        <dbReference type="Proteomes" id="UP001231649"/>
    </source>
</evidence>
<reference evidence="1" key="1">
    <citation type="submission" date="2023-03" db="EMBL/GenBank/DDBJ databases">
        <title>Chromosome-level genomes of two armyworms, Mythimna separata and Mythimna loreyi, provide insights into the biosynthesis and reception of sex pheromones.</title>
        <authorList>
            <person name="Zhao H."/>
        </authorList>
    </citation>
    <scope>NUCLEOTIDE SEQUENCE</scope>
    <source>
        <strain evidence="1">BeijingLab</strain>
    </source>
</reference>
<sequence>MSMEEAALALLDLCFERKERSHANHDTLPERDLYGNQQQASTSASDVPAAASGPAPDEAAAVSGPAPDEAAAVSVPAPDEPAAASGPAPQDPAVASGSAPDAPAANTGSTSKANSKRTRTSSRMLKKINKPKWYKSTRKQRSLKANNSRRSCLRRGVKDGSPIDNTTNTTQQDPCASQNIEVVKFEKQMTDLYKMFMWVVSIFDERMKQKAGTPCRKRQCDGQRRTSNGPIPQVLTGDSGYLSEDNTERTRTNSIRIPKQKNASEPENQPSTSKQIPNWFNGNNSGSENVNIVNATADEIRELRENAVIIQKGMMSLLPMVKPDIHIDPYVGEKNENERNVATASTSGEQQVNRLVLKAQRNNSPNTLREQKPAPNQTNAEASDDDLVPIGNGNAMIPPRLLNLIDWTSHTAATRKLLEALFPRHILATHCLTGKPSPAFLERPAKTILDPKLVEDIVLTVTKKCRVEKSVVRQAITIKCSDEAKLYRKRQEARNQTTDDAENVQPSTSYN</sequence>
<dbReference type="Proteomes" id="UP001231649">
    <property type="component" value="Chromosome 17"/>
</dbReference>
<name>A0ACC2QFB0_9NEOP</name>
<proteinExistence type="predicted"/>
<accession>A0ACC2QFB0</accession>
<keyword evidence="2" id="KW-1185">Reference proteome</keyword>